<feature type="transmembrane region" description="Helical" evidence="1">
    <location>
        <begin position="261"/>
        <end position="283"/>
    </location>
</feature>
<evidence type="ECO:0000256" key="1">
    <source>
        <dbReference type="SAM" id="Phobius"/>
    </source>
</evidence>
<dbReference type="RefSeq" id="WP_203923371.1">
    <property type="nucleotide sequence ID" value="NZ_BONZ01000086.1"/>
</dbReference>
<feature type="transmembrane region" description="Helical" evidence="1">
    <location>
        <begin position="210"/>
        <end position="228"/>
    </location>
</feature>
<feature type="transmembrane region" description="Helical" evidence="1">
    <location>
        <begin position="140"/>
        <end position="162"/>
    </location>
</feature>
<keyword evidence="1" id="KW-0472">Membrane</keyword>
<name>A0A8J3QYW5_9ACTN</name>
<accession>A0A8J3QYW5</accession>
<evidence type="ECO:0000313" key="3">
    <source>
        <dbReference type="Proteomes" id="UP000642748"/>
    </source>
</evidence>
<gene>
    <name evidence="2" type="ORF">Raf01_81070</name>
</gene>
<dbReference type="Proteomes" id="UP000642748">
    <property type="component" value="Unassembled WGS sequence"/>
</dbReference>
<comment type="caution">
    <text evidence="2">The sequence shown here is derived from an EMBL/GenBank/DDBJ whole genome shotgun (WGS) entry which is preliminary data.</text>
</comment>
<feature type="transmembrane region" description="Helical" evidence="1">
    <location>
        <begin position="182"/>
        <end position="203"/>
    </location>
</feature>
<protein>
    <submittedName>
        <fullName evidence="2">ABC transporter permease</fullName>
    </submittedName>
</protein>
<proteinExistence type="predicted"/>
<feature type="transmembrane region" description="Helical" evidence="1">
    <location>
        <begin position="99"/>
        <end position="119"/>
    </location>
</feature>
<keyword evidence="1" id="KW-0812">Transmembrane</keyword>
<keyword evidence="3" id="KW-1185">Reference proteome</keyword>
<reference evidence="2" key="1">
    <citation type="submission" date="2021-01" db="EMBL/GenBank/DDBJ databases">
        <title>Whole genome shotgun sequence of Rugosimonospora africana NBRC 104875.</title>
        <authorList>
            <person name="Komaki H."/>
            <person name="Tamura T."/>
        </authorList>
    </citation>
    <scope>NUCLEOTIDE SEQUENCE</scope>
    <source>
        <strain evidence="2">NBRC 104875</strain>
    </source>
</reference>
<dbReference type="Pfam" id="PF12730">
    <property type="entry name" value="ABC2_membrane_4"/>
    <property type="match status" value="1"/>
</dbReference>
<keyword evidence="1" id="KW-1133">Transmembrane helix</keyword>
<sequence>MSSTGERSVGDSATTLLRIPPLAPARGRAGLRGELRSEWTKLRTVRSTMWSLVAMAAISVGLMALIAWALMNRWNRLDPGERTNLAHHPLEVILARPVFISQLVVAVLGVMVISAEYTTGMIRSTLQSQPRRLTVLAAKVAVFAALMLVVGEVLSFAAFFVGRQVIASHVPVDLNDPGVSRSVVGAGLYLAVLGLFSLGFGAILRHTAGAITAVLGLVLIVSNLTGLLPDSWGHHINAYMPTNAGLLVIQPQPQPGDLLSAWQGFGVFAGWTVLVFAVAAFLFTTRDA</sequence>
<evidence type="ECO:0000313" key="2">
    <source>
        <dbReference type="EMBL" id="GIH19935.1"/>
    </source>
</evidence>
<organism evidence="2 3">
    <name type="scientific">Rugosimonospora africana</name>
    <dbReference type="NCBI Taxonomy" id="556532"/>
    <lineage>
        <taxon>Bacteria</taxon>
        <taxon>Bacillati</taxon>
        <taxon>Actinomycetota</taxon>
        <taxon>Actinomycetes</taxon>
        <taxon>Micromonosporales</taxon>
        <taxon>Micromonosporaceae</taxon>
        <taxon>Rugosimonospora</taxon>
    </lineage>
</organism>
<dbReference type="EMBL" id="BONZ01000086">
    <property type="protein sequence ID" value="GIH19935.1"/>
    <property type="molecule type" value="Genomic_DNA"/>
</dbReference>
<dbReference type="AlphaFoldDB" id="A0A8J3QYW5"/>
<feature type="transmembrane region" description="Helical" evidence="1">
    <location>
        <begin position="49"/>
        <end position="71"/>
    </location>
</feature>